<name>A0ABU0U8C8_9SPHI</name>
<keyword evidence="3" id="KW-1185">Reference proteome</keyword>
<dbReference type="RefSeq" id="WP_307186711.1">
    <property type="nucleotide sequence ID" value="NZ_JAUTBA010000001.1"/>
</dbReference>
<evidence type="ECO:0000313" key="3">
    <source>
        <dbReference type="Proteomes" id="UP001244640"/>
    </source>
</evidence>
<accession>A0ABU0U8C8</accession>
<proteinExistence type="predicted"/>
<dbReference type="Proteomes" id="UP001244640">
    <property type="component" value="Unassembled WGS sequence"/>
</dbReference>
<feature type="domain" description="Protein NO VEIN C-terminal" evidence="1">
    <location>
        <begin position="157"/>
        <end position="242"/>
    </location>
</feature>
<sequence length="279" mass="32763">MRNKFIDTEKELSLSISEFFNKPQFWKDAIGNSPKYFVHMYNGDRDFFALSKFCAFRNVTVEDYITKFRYETNGTDAQRHISRLMKRQWMPMIEVSDRVREAFTKWIRGFYPSYNLNNASIISIENIMEISSSKCKFISPATLEDMLRIQREIGKVGEQIAFEYELNRLRENGIKNPQAYIEHTSKINSAAGFDLTCSLKDDYRFIEVKSSFGNSLDFYITENEIKILEELGENAYIYFVRISDLEKSKGIVIRIQKNPILTLRKNGILKPILFRAEFS</sequence>
<evidence type="ECO:0000259" key="1">
    <source>
        <dbReference type="Pfam" id="PF13020"/>
    </source>
</evidence>
<dbReference type="Pfam" id="PF13020">
    <property type="entry name" value="NOV_C"/>
    <property type="match status" value="1"/>
</dbReference>
<organism evidence="2 3">
    <name type="scientific">Sphingobacterium zeae</name>
    <dbReference type="NCBI Taxonomy" id="1776859"/>
    <lineage>
        <taxon>Bacteria</taxon>
        <taxon>Pseudomonadati</taxon>
        <taxon>Bacteroidota</taxon>
        <taxon>Sphingobacteriia</taxon>
        <taxon>Sphingobacteriales</taxon>
        <taxon>Sphingobacteriaceae</taxon>
        <taxon>Sphingobacterium</taxon>
    </lineage>
</organism>
<gene>
    <name evidence="2" type="ORF">QE382_003179</name>
</gene>
<dbReference type="InterPro" id="IPR024975">
    <property type="entry name" value="NOV_C"/>
</dbReference>
<reference evidence="2 3" key="1">
    <citation type="submission" date="2023-07" db="EMBL/GenBank/DDBJ databases">
        <title>Functional and genomic diversity of the sorghum phyllosphere microbiome.</title>
        <authorList>
            <person name="Shade A."/>
        </authorList>
    </citation>
    <scope>NUCLEOTIDE SEQUENCE [LARGE SCALE GENOMIC DNA]</scope>
    <source>
        <strain evidence="2 3">SORGH_AS_0892</strain>
    </source>
</reference>
<comment type="caution">
    <text evidence="2">The sequence shown here is derived from an EMBL/GenBank/DDBJ whole genome shotgun (WGS) entry which is preliminary data.</text>
</comment>
<protein>
    <recommendedName>
        <fullName evidence="1">Protein NO VEIN C-terminal domain-containing protein</fullName>
    </recommendedName>
</protein>
<dbReference type="EMBL" id="JAUTBA010000001">
    <property type="protein sequence ID" value="MDQ1151195.1"/>
    <property type="molecule type" value="Genomic_DNA"/>
</dbReference>
<evidence type="ECO:0000313" key="2">
    <source>
        <dbReference type="EMBL" id="MDQ1151195.1"/>
    </source>
</evidence>